<keyword evidence="6" id="KW-0808">Transferase</keyword>
<dbReference type="InterPro" id="IPR004358">
    <property type="entry name" value="Sig_transdc_His_kin-like_C"/>
</dbReference>
<evidence type="ECO:0000259" key="5">
    <source>
        <dbReference type="PROSITE" id="PS50109"/>
    </source>
</evidence>
<evidence type="ECO:0000256" key="1">
    <source>
        <dbReference type="ARBA" id="ARBA00000085"/>
    </source>
</evidence>
<keyword evidence="3" id="KW-0597">Phosphoprotein</keyword>
<keyword evidence="4" id="KW-0472">Membrane</keyword>
<dbReference type="EC" id="2.7.13.3" evidence="2"/>
<reference evidence="6" key="1">
    <citation type="submission" date="2022-09" db="EMBL/GenBank/DDBJ databases">
        <title>Comparative genomics and taxonomic characterization of three novel marine species of genus Reichenbachiella exhibiting antioxidant and polysaccharide degradation activities.</title>
        <authorList>
            <person name="Muhammad N."/>
            <person name="Lee Y.-J."/>
            <person name="Ko J."/>
            <person name="Kim S.-G."/>
        </authorList>
    </citation>
    <scope>NUCLEOTIDE SEQUENCE</scope>
    <source>
        <strain evidence="6">BKB1-1</strain>
    </source>
</reference>
<dbReference type="SMART" id="SM00387">
    <property type="entry name" value="HATPase_c"/>
    <property type="match status" value="1"/>
</dbReference>
<evidence type="ECO:0000256" key="2">
    <source>
        <dbReference type="ARBA" id="ARBA00012438"/>
    </source>
</evidence>
<dbReference type="PRINTS" id="PR00344">
    <property type="entry name" value="BCTRLSENSOR"/>
</dbReference>
<dbReference type="SMART" id="SM00388">
    <property type="entry name" value="HisKA"/>
    <property type="match status" value="1"/>
</dbReference>
<dbReference type="InterPro" id="IPR011990">
    <property type="entry name" value="TPR-like_helical_dom_sf"/>
</dbReference>
<dbReference type="EMBL" id="CP106679">
    <property type="protein sequence ID" value="UXP31552.1"/>
    <property type="molecule type" value="Genomic_DNA"/>
</dbReference>
<keyword evidence="4" id="KW-0812">Transmembrane</keyword>
<dbReference type="Gene3D" id="1.10.287.130">
    <property type="match status" value="1"/>
</dbReference>
<gene>
    <name evidence="6" type="ORF">N6H18_14465</name>
</gene>
<accession>A0ABY6CLZ9</accession>
<sequence length="730" mass="82800">MTSLCLDKEVEDRYAQLALLPSDSNKVLAILDLLENHHKLDNDLELANQAYYISQSIDYKIGLAKSSYRIGLILFDLLDYPTSAKNFLMAFKLANEVSDTKLMTDALLAYAKSLDEQDQIDSAFWYYERVLSLSDSIDYQYARAETNYYIAGLANAIGQNERALTHLLDAENYYNTIGIDSDSWHIQNLLAIIYEESAHQSKAFEYYYIALEKAEISEDEEAMLMVSNNLAILYELIGDNKKAKEFYWSAIEQAHVLGYEAEEAYMLSNVSGIHLAESDTALAQSCLTKSMYINRQLGEKCDMAYPYQGMGDLHSLKMNTDSALWYYNQALNLCEECQNLPLLSSVYRHLGQLYIGASIFSKGVEYLRKSLAMGVKVKLLDEQKETNFALYNAYKKMGNMTLALVAYEDFQKAKDLLLSQTEANEIIKITSDYEFKKKMQDLDYKKKADFLKLQAMVHKHSEDKKGLYAFLALILVLVVALSWSYVLVQRQNKKLKVINEEKNTLMGMVAHDLRSPLNNVKSIMSMVNLDYAGADGEENRDQMDYAQMLDESVDNMREMIDRVMDISAIEDMKVNLNLSKCDLSKLVSKVASSYQYIASKKGIKIIKDFDENGYYATVDAKYAHQVFDNLMSNALKFSDFGSTIYLRLALTKTHVISSFADEGPGISIEDQQKLFTRYQKLSARPTGNEDSTGLGLSIVKKFVDSMGGKVRCESELGKGSTFIVEFKKSS</sequence>
<dbReference type="Proteomes" id="UP001065174">
    <property type="component" value="Chromosome"/>
</dbReference>
<dbReference type="SUPFAM" id="SSF55874">
    <property type="entry name" value="ATPase domain of HSP90 chaperone/DNA topoisomerase II/histidine kinase"/>
    <property type="match status" value="1"/>
</dbReference>
<dbReference type="Pfam" id="PF00512">
    <property type="entry name" value="HisKA"/>
    <property type="match status" value="1"/>
</dbReference>
<organism evidence="6 7">
    <name type="scientific">Reichenbachiella agarivorans</name>
    <dbReference type="NCBI Taxonomy" id="2979464"/>
    <lineage>
        <taxon>Bacteria</taxon>
        <taxon>Pseudomonadati</taxon>
        <taxon>Bacteroidota</taxon>
        <taxon>Cytophagia</taxon>
        <taxon>Cytophagales</taxon>
        <taxon>Reichenbachiellaceae</taxon>
        <taxon>Reichenbachiella</taxon>
    </lineage>
</organism>
<dbReference type="Gene3D" id="1.25.40.10">
    <property type="entry name" value="Tetratricopeptide repeat domain"/>
    <property type="match status" value="2"/>
</dbReference>
<comment type="catalytic activity">
    <reaction evidence="1">
        <text>ATP + protein L-histidine = ADP + protein N-phospho-L-histidine.</text>
        <dbReference type="EC" id="2.7.13.3"/>
    </reaction>
</comment>
<name>A0ABY6CLZ9_9BACT</name>
<protein>
    <recommendedName>
        <fullName evidence="2">histidine kinase</fullName>
        <ecNumber evidence="2">2.7.13.3</ecNumber>
    </recommendedName>
</protein>
<feature type="domain" description="Histidine kinase" evidence="5">
    <location>
        <begin position="508"/>
        <end position="730"/>
    </location>
</feature>
<evidence type="ECO:0000256" key="4">
    <source>
        <dbReference type="SAM" id="Phobius"/>
    </source>
</evidence>
<keyword evidence="6" id="KW-0418">Kinase</keyword>
<dbReference type="InterPro" id="IPR019734">
    <property type="entry name" value="TPR_rpt"/>
</dbReference>
<feature type="transmembrane region" description="Helical" evidence="4">
    <location>
        <begin position="467"/>
        <end position="488"/>
    </location>
</feature>
<dbReference type="PANTHER" id="PTHR43547">
    <property type="entry name" value="TWO-COMPONENT HISTIDINE KINASE"/>
    <property type="match status" value="1"/>
</dbReference>
<evidence type="ECO:0000313" key="7">
    <source>
        <dbReference type="Proteomes" id="UP001065174"/>
    </source>
</evidence>
<dbReference type="PROSITE" id="PS50109">
    <property type="entry name" value="HIS_KIN"/>
    <property type="match status" value="1"/>
</dbReference>
<dbReference type="CDD" id="cd00075">
    <property type="entry name" value="HATPase"/>
    <property type="match status" value="1"/>
</dbReference>
<dbReference type="PANTHER" id="PTHR43547:SF2">
    <property type="entry name" value="HYBRID SIGNAL TRANSDUCTION HISTIDINE KINASE C"/>
    <property type="match status" value="1"/>
</dbReference>
<dbReference type="SMART" id="SM00028">
    <property type="entry name" value="TPR"/>
    <property type="match status" value="6"/>
</dbReference>
<evidence type="ECO:0000313" key="6">
    <source>
        <dbReference type="EMBL" id="UXP31552.1"/>
    </source>
</evidence>
<dbReference type="Gene3D" id="3.30.565.10">
    <property type="entry name" value="Histidine kinase-like ATPase, C-terminal domain"/>
    <property type="match status" value="1"/>
</dbReference>
<keyword evidence="7" id="KW-1185">Reference proteome</keyword>
<evidence type="ECO:0000256" key="3">
    <source>
        <dbReference type="ARBA" id="ARBA00022553"/>
    </source>
</evidence>
<keyword evidence="4" id="KW-1133">Transmembrane helix</keyword>
<proteinExistence type="predicted"/>
<dbReference type="SUPFAM" id="SSF47384">
    <property type="entry name" value="Homodimeric domain of signal transducing histidine kinase"/>
    <property type="match status" value="1"/>
</dbReference>
<dbReference type="InterPro" id="IPR003594">
    <property type="entry name" value="HATPase_dom"/>
</dbReference>
<dbReference type="GO" id="GO:0016301">
    <property type="term" value="F:kinase activity"/>
    <property type="evidence" value="ECO:0007669"/>
    <property type="project" value="UniProtKB-KW"/>
</dbReference>
<dbReference type="RefSeq" id="WP_262308991.1">
    <property type="nucleotide sequence ID" value="NZ_CP106679.1"/>
</dbReference>
<dbReference type="InterPro" id="IPR003661">
    <property type="entry name" value="HisK_dim/P_dom"/>
</dbReference>
<dbReference type="InterPro" id="IPR036890">
    <property type="entry name" value="HATPase_C_sf"/>
</dbReference>
<dbReference type="SUPFAM" id="SSF48452">
    <property type="entry name" value="TPR-like"/>
    <property type="match status" value="2"/>
</dbReference>
<dbReference type="CDD" id="cd00082">
    <property type="entry name" value="HisKA"/>
    <property type="match status" value="1"/>
</dbReference>
<dbReference type="InterPro" id="IPR005467">
    <property type="entry name" value="His_kinase_dom"/>
</dbReference>
<dbReference type="InterPro" id="IPR036097">
    <property type="entry name" value="HisK_dim/P_sf"/>
</dbReference>
<dbReference type="Pfam" id="PF02518">
    <property type="entry name" value="HATPase_c"/>
    <property type="match status" value="1"/>
</dbReference>